<evidence type="ECO:0000313" key="3">
    <source>
        <dbReference type="Proteomes" id="UP001152755"/>
    </source>
</evidence>
<dbReference type="EMBL" id="JANRHA010000028">
    <property type="protein sequence ID" value="MDG3017189.1"/>
    <property type="molecule type" value="Genomic_DNA"/>
</dbReference>
<evidence type="ECO:0000256" key="1">
    <source>
        <dbReference type="ARBA" id="ARBA00022729"/>
    </source>
</evidence>
<keyword evidence="2" id="KW-0449">Lipoprotein</keyword>
<keyword evidence="3" id="KW-1185">Reference proteome</keyword>
<reference evidence="2" key="1">
    <citation type="submission" date="2022-08" db="EMBL/GenBank/DDBJ databases">
        <title>Genome analysis of Corynebacteriales strain.</title>
        <authorList>
            <person name="Lee S.D."/>
        </authorList>
    </citation>
    <scope>NUCLEOTIDE SEQUENCE</scope>
    <source>
        <strain evidence="2">D3-21</strain>
    </source>
</reference>
<proteinExistence type="predicted"/>
<name>A0A9X4M5F5_9ACTN</name>
<keyword evidence="1" id="KW-0732">Signal</keyword>
<dbReference type="RefSeq" id="WP_332520843.1">
    <property type="nucleotide sequence ID" value="NZ_JANRHA010000028.1"/>
</dbReference>
<sequence length="123" mass="13393">MPLLTAKSRISDGWCPDAVVLQGKLLGAFDAAELLDHVYRDAHDLPSWVGFETGTGAWNGHPSMFLRGTYTVGDWHLAAATRTIVYEGRGGVYLTQLTTTVMAGQLDELDIDLTVMHTGLMIT</sequence>
<dbReference type="AlphaFoldDB" id="A0A9X4M5F5"/>
<dbReference type="Proteomes" id="UP001152755">
    <property type="component" value="Unassembled WGS sequence"/>
</dbReference>
<organism evidence="2 3">
    <name type="scientific">Speluncibacter jeojiensis</name>
    <dbReference type="NCBI Taxonomy" id="2710754"/>
    <lineage>
        <taxon>Bacteria</taxon>
        <taxon>Bacillati</taxon>
        <taxon>Actinomycetota</taxon>
        <taxon>Actinomycetes</taxon>
        <taxon>Mycobacteriales</taxon>
        <taxon>Speluncibacteraceae</taxon>
        <taxon>Speluncibacter</taxon>
    </lineage>
</organism>
<accession>A0A9X4M5F5</accession>
<comment type="caution">
    <text evidence="2">The sequence shown here is derived from an EMBL/GenBank/DDBJ whole genome shotgun (WGS) entry which is preliminary data.</text>
</comment>
<dbReference type="InterPro" id="IPR019674">
    <property type="entry name" value="Lipoprotein_LpqN/LpqT-like"/>
</dbReference>
<dbReference type="Pfam" id="PF10738">
    <property type="entry name" value="Lpp-LpqN"/>
    <property type="match status" value="1"/>
</dbReference>
<dbReference type="Gene3D" id="3.40.1000.10">
    <property type="entry name" value="Mog1/PsbP, alpha/beta/alpha sandwich"/>
    <property type="match status" value="1"/>
</dbReference>
<evidence type="ECO:0000313" key="2">
    <source>
        <dbReference type="EMBL" id="MDG3017189.1"/>
    </source>
</evidence>
<protein>
    <submittedName>
        <fullName evidence="2">LpqN/LpqT family lipoprotein</fullName>
    </submittedName>
</protein>
<gene>
    <name evidence="2" type="ORF">NVS88_21775</name>
</gene>